<accession>A0A0P9Y0H1</accession>
<sequence length="572" mass="64400">MRINKLLLERYKKVVRAEISLGSVNVLVGGNNAGKSSVLQGIHFAIGAAVASRQQGQKTFSTELLHYNPTPDFSVLRNGSPYLNHTGAGESNLTLYSSVDIHGDDGVHAEEAIHYNIKISKGRNHGNIACNREGDYERIGNLVTSATDLYSVYVPGLAGISQYEELRARAIVRRGVASGDANLYLRNIIYYIHIAGELNTLNQRLATIFPDTLIEVEFDEQRDHRIKVFAAHNGTRNLIELCGTGLLQVLQIYSYITYFNPKLLLLDEPDSHLHPNNQIALCNAISYIAESTGTQVLLSTHSRHMMDALADDAHFVWMRNGEIQEQGSNLDRLPMLLDLGALDDFDRLRNNEIDLIVLTEDRKTRYLERLLELNGFNMGRTLIYSYKTSSNLESASLFTDFLKNVSPGIQVMIHRDRDFMTDEESAGIEGRINQEQAIPFITAGSDIESYFILPDFLASMAGIEDPNEVVTWLDEVAFHHHMDIQHQFTRKRDEIFERIHKRNRDAAPDTRELMGVAMPLPSDKRKGKFMIKRVRDGFRARFGISYDENFQGFVPACATLQRIAGGIWPAAA</sequence>
<dbReference type="Proteomes" id="UP000050420">
    <property type="component" value="Unassembled WGS sequence"/>
</dbReference>
<evidence type="ECO:0000313" key="3">
    <source>
        <dbReference type="Proteomes" id="UP000050420"/>
    </source>
</evidence>
<proteinExistence type="predicted"/>
<organism evidence="2 3">
    <name type="scientific">Pseudomonas amygdali pv. mori</name>
    <dbReference type="NCBI Taxonomy" id="34065"/>
    <lineage>
        <taxon>Bacteria</taxon>
        <taxon>Pseudomonadati</taxon>
        <taxon>Pseudomonadota</taxon>
        <taxon>Gammaproteobacteria</taxon>
        <taxon>Pseudomonadales</taxon>
        <taxon>Pseudomonadaceae</taxon>
        <taxon>Pseudomonas</taxon>
        <taxon>Pseudomonas amygdali</taxon>
    </lineage>
</organism>
<dbReference type="PATRIC" id="fig|34065.5.peg.3090"/>
<reference evidence="2 3" key="1">
    <citation type="submission" date="2015-09" db="EMBL/GenBank/DDBJ databases">
        <title>Genome announcement of multiple Pseudomonas syringae strains.</title>
        <authorList>
            <person name="Thakur S."/>
            <person name="Wang P.W."/>
            <person name="Gong Y."/>
            <person name="Weir B.S."/>
            <person name="Guttman D.S."/>
        </authorList>
    </citation>
    <scope>NUCLEOTIDE SEQUENCE [LARGE SCALE GENOMIC DNA]</scope>
    <source>
        <strain evidence="2 3">ICMP4331</strain>
    </source>
</reference>
<dbReference type="Gene3D" id="3.40.50.300">
    <property type="entry name" value="P-loop containing nucleotide triphosphate hydrolases"/>
    <property type="match status" value="1"/>
</dbReference>
<feature type="domain" description="ATPase AAA-type core" evidence="1">
    <location>
        <begin position="215"/>
        <end position="303"/>
    </location>
</feature>
<evidence type="ECO:0000313" key="2">
    <source>
        <dbReference type="EMBL" id="KPY00802.1"/>
    </source>
</evidence>
<dbReference type="InterPro" id="IPR027417">
    <property type="entry name" value="P-loop_NTPase"/>
</dbReference>
<gene>
    <name evidence="2" type="ORF">ALO63_103207</name>
</gene>
<evidence type="ECO:0000259" key="1">
    <source>
        <dbReference type="Pfam" id="PF13304"/>
    </source>
</evidence>
<protein>
    <recommendedName>
        <fullName evidence="1">ATPase AAA-type core domain-containing protein</fullName>
    </recommendedName>
</protein>
<dbReference type="GO" id="GO:0016887">
    <property type="term" value="F:ATP hydrolysis activity"/>
    <property type="evidence" value="ECO:0007669"/>
    <property type="project" value="InterPro"/>
</dbReference>
<dbReference type="CDD" id="cd00267">
    <property type="entry name" value="ABC_ATPase"/>
    <property type="match status" value="1"/>
</dbReference>
<dbReference type="PANTHER" id="PTHR43581:SF4">
    <property type="entry name" value="ATP_GTP PHOSPHATASE"/>
    <property type="match status" value="1"/>
</dbReference>
<dbReference type="InterPro" id="IPR003959">
    <property type="entry name" value="ATPase_AAA_core"/>
</dbReference>
<dbReference type="SUPFAM" id="SSF52540">
    <property type="entry name" value="P-loop containing nucleoside triphosphate hydrolases"/>
    <property type="match status" value="1"/>
</dbReference>
<dbReference type="EMBL" id="LJQU01000102">
    <property type="protein sequence ID" value="KPY00802.1"/>
    <property type="molecule type" value="Genomic_DNA"/>
</dbReference>
<dbReference type="Pfam" id="PF13304">
    <property type="entry name" value="AAA_21"/>
    <property type="match status" value="1"/>
</dbReference>
<comment type="caution">
    <text evidence="2">The sequence shown here is derived from an EMBL/GenBank/DDBJ whole genome shotgun (WGS) entry which is preliminary data.</text>
</comment>
<dbReference type="GO" id="GO:0005524">
    <property type="term" value="F:ATP binding"/>
    <property type="evidence" value="ECO:0007669"/>
    <property type="project" value="InterPro"/>
</dbReference>
<dbReference type="PANTHER" id="PTHR43581">
    <property type="entry name" value="ATP/GTP PHOSPHATASE"/>
    <property type="match status" value="1"/>
</dbReference>
<dbReference type="InterPro" id="IPR051396">
    <property type="entry name" value="Bact_Antivir_Def_Nuclease"/>
</dbReference>
<name>A0A0P9Y0H1_PSEA0</name>
<dbReference type="AlphaFoldDB" id="A0A0P9Y0H1"/>